<evidence type="ECO:0000256" key="6">
    <source>
        <dbReference type="SAM" id="Phobius"/>
    </source>
</evidence>
<dbReference type="AlphaFoldDB" id="A0A169SD20"/>
<feature type="transmembrane region" description="Helical" evidence="6">
    <location>
        <begin position="89"/>
        <end position="108"/>
    </location>
</feature>
<dbReference type="InterPro" id="IPR011701">
    <property type="entry name" value="MFS"/>
</dbReference>
<organism evidence="8 9">
    <name type="scientific">Corynebacterium suranareeae</name>
    <dbReference type="NCBI Taxonomy" id="2506452"/>
    <lineage>
        <taxon>Bacteria</taxon>
        <taxon>Bacillati</taxon>
        <taxon>Actinomycetota</taxon>
        <taxon>Actinomycetes</taxon>
        <taxon>Mycobacteriales</taxon>
        <taxon>Corynebacteriaceae</taxon>
        <taxon>Corynebacterium</taxon>
    </lineage>
</organism>
<evidence type="ECO:0000256" key="4">
    <source>
        <dbReference type="ARBA" id="ARBA00022989"/>
    </source>
</evidence>
<dbReference type="CDD" id="cd17319">
    <property type="entry name" value="MFS_ExuT_GudP_like"/>
    <property type="match status" value="1"/>
</dbReference>
<evidence type="ECO:0000256" key="1">
    <source>
        <dbReference type="ARBA" id="ARBA00004651"/>
    </source>
</evidence>
<dbReference type="Proteomes" id="UP000218244">
    <property type="component" value="Chromosome"/>
</dbReference>
<dbReference type="EMBL" id="AP017369">
    <property type="protein sequence ID" value="BAU97435.1"/>
    <property type="molecule type" value="Genomic_DNA"/>
</dbReference>
<feature type="transmembrane region" description="Helical" evidence="6">
    <location>
        <begin position="367"/>
        <end position="394"/>
    </location>
</feature>
<keyword evidence="5 6" id="KW-0472">Membrane</keyword>
<dbReference type="Pfam" id="PF07690">
    <property type="entry name" value="MFS_1"/>
    <property type="match status" value="1"/>
</dbReference>
<dbReference type="PANTHER" id="PTHR43791">
    <property type="entry name" value="PERMEASE-RELATED"/>
    <property type="match status" value="1"/>
</dbReference>
<name>A0A169SD20_9CORY</name>
<keyword evidence="4 6" id="KW-1133">Transmembrane helix</keyword>
<keyword evidence="9" id="KW-1185">Reference proteome</keyword>
<sequence length="450" mass="49331">MGTSTASHAAFEKATVKKITRRVIPLVFIMYIINYIDRANIGYASLHMNTDLGLTSQAFGFAAGLFFIGYFVFEVPSNVMLAKFGARVWIARILFTWGALAMAMGLVQNEYQLYALRFLLGVAEAGFFPGIMIYLSQWFRGKDRATATGLFVASIPVSYIIAAPLSTFIMDHVHWFDFAGWRWMFIIEGAPAVLLGFVCLFYLVEHPKDAKWLTEKERNWIVGELEAEEAAKTDPSQHLSVFKTLANPKVLYLGAIYFVYQVGSLGVGYWLPQIIKGLSGNLQAWQIGLLGMIPYAFATAVMIWWSARSDRLNERKLHSWLPMGIAAIAMFAAALLSSTTLVIISISIALAGLYSFKSPFWAVPSQFLSIATAGTAIAAINSIGNLGGFVGPFVQGMIVDATGSPTIGLLFFAVLLVIATIMMFGMKLAPTKSTEAEGNVEKQKAHEATA</sequence>
<keyword evidence="3 6" id="KW-0812">Transmembrane</keyword>
<proteinExistence type="predicted"/>
<dbReference type="RefSeq" id="WP_096459428.1">
    <property type="nucleotide sequence ID" value="NZ_AP017369.1"/>
</dbReference>
<feature type="transmembrane region" description="Helical" evidence="6">
    <location>
        <begin position="181"/>
        <end position="204"/>
    </location>
</feature>
<feature type="transmembrane region" description="Helical" evidence="6">
    <location>
        <begin position="283"/>
        <end position="305"/>
    </location>
</feature>
<dbReference type="InterPro" id="IPR036259">
    <property type="entry name" value="MFS_trans_sf"/>
</dbReference>
<gene>
    <name evidence="8" type="ORF">N24_3173</name>
</gene>
<evidence type="ECO:0000256" key="3">
    <source>
        <dbReference type="ARBA" id="ARBA00022692"/>
    </source>
</evidence>
<dbReference type="GO" id="GO:0005886">
    <property type="term" value="C:plasma membrane"/>
    <property type="evidence" value="ECO:0007669"/>
    <property type="project" value="UniProtKB-SubCell"/>
</dbReference>
<accession>A0A169SD20</accession>
<dbReference type="GO" id="GO:0022857">
    <property type="term" value="F:transmembrane transporter activity"/>
    <property type="evidence" value="ECO:0007669"/>
    <property type="project" value="InterPro"/>
</dbReference>
<feature type="transmembrane region" description="Helical" evidence="6">
    <location>
        <begin position="147"/>
        <end position="169"/>
    </location>
</feature>
<evidence type="ECO:0000256" key="5">
    <source>
        <dbReference type="ARBA" id="ARBA00023136"/>
    </source>
</evidence>
<dbReference type="FunFam" id="1.20.1250.20:FF:000018">
    <property type="entry name" value="MFS transporter permease"/>
    <property type="match status" value="1"/>
</dbReference>
<feature type="transmembrane region" description="Helical" evidence="6">
    <location>
        <begin position="406"/>
        <end position="426"/>
    </location>
</feature>
<feature type="transmembrane region" description="Helical" evidence="6">
    <location>
        <begin position="250"/>
        <end position="271"/>
    </location>
</feature>
<evidence type="ECO:0000313" key="9">
    <source>
        <dbReference type="Proteomes" id="UP000218244"/>
    </source>
</evidence>
<feature type="domain" description="Major facilitator superfamily (MFS) profile" evidence="7">
    <location>
        <begin position="23"/>
        <end position="431"/>
    </location>
</feature>
<dbReference type="SUPFAM" id="SSF103473">
    <property type="entry name" value="MFS general substrate transporter"/>
    <property type="match status" value="1"/>
</dbReference>
<dbReference type="InterPro" id="IPR020846">
    <property type="entry name" value="MFS_dom"/>
</dbReference>
<dbReference type="PANTHER" id="PTHR43791:SF100">
    <property type="entry name" value="SUGAR TRANSPORTER"/>
    <property type="match status" value="1"/>
</dbReference>
<protein>
    <submittedName>
        <fullName evidence="8">Major facilitator transporter</fullName>
    </submittedName>
</protein>
<feature type="transmembrane region" description="Helical" evidence="6">
    <location>
        <begin position="23"/>
        <end position="46"/>
    </location>
</feature>
<evidence type="ECO:0000313" key="8">
    <source>
        <dbReference type="EMBL" id="BAU97435.1"/>
    </source>
</evidence>
<evidence type="ECO:0000256" key="2">
    <source>
        <dbReference type="ARBA" id="ARBA00022448"/>
    </source>
</evidence>
<dbReference type="Gene3D" id="1.20.1250.20">
    <property type="entry name" value="MFS general substrate transporter like domains"/>
    <property type="match status" value="2"/>
</dbReference>
<feature type="transmembrane region" description="Helical" evidence="6">
    <location>
        <begin position="114"/>
        <end position="135"/>
    </location>
</feature>
<keyword evidence="2" id="KW-0813">Transport</keyword>
<reference evidence="8 9" key="1">
    <citation type="submission" date="2016-02" db="EMBL/GenBank/DDBJ databases">
        <title>Corynebacterium glutamicum N24 whole genome sequencing project.</title>
        <authorList>
            <person name="Matsutani M."/>
            <person name="Nangtapong N."/>
            <person name="Yakushi T."/>
            <person name="Matsushita K."/>
        </authorList>
    </citation>
    <scope>NUCLEOTIDE SEQUENCE [LARGE SCALE GENOMIC DNA]</scope>
    <source>
        <strain evidence="8 9">N24</strain>
    </source>
</reference>
<feature type="transmembrane region" description="Helical" evidence="6">
    <location>
        <begin position="58"/>
        <end position="77"/>
    </location>
</feature>
<comment type="subcellular location">
    <subcellularLocation>
        <location evidence="1">Cell membrane</location>
        <topology evidence="1">Multi-pass membrane protein</topology>
    </subcellularLocation>
</comment>
<dbReference type="PROSITE" id="PS50850">
    <property type="entry name" value="MFS"/>
    <property type="match status" value="1"/>
</dbReference>
<feature type="transmembrane region" description="Helical" evidence="6">
    <location>
        <begin position="325"/>
        <end position="355"/>
    </location>
</feature>
<evidence type="ECO:0000259" key="7">
    <source>
        <dbReference type="PROSITE" id="PS50850"/>
    </source>
</evidence>
<dbReference type="KEGG" id="csur:N24_3173"/>